<dbReference type="AlphaFoldDB" id="L0E0X1"/>
<protein>
    <submittedName>
        <fullName evidence="1">Uncharacterized protein</fullName>
    </submittedName>
</protein>
<sequence length="44" mass="4477">MRVVHFAANSPAVARLISASVIAIGTSTQASSTAVYRAFPATGQ</sequence>
<name>L0E0X1_THIND</name>
<keyword evidence="2" id="KW-1185">Reference proteome</keyword>
<gene>
    <name evidence="1" type="ordered locus">TVNIR_3297</name>
</gene>
<dbReference type="KEGG" id="tni:TVNIR_3297"/>
<evidence type="ECO:0000313" key="1">
    <source>
        <dbReference type="EMBL" id="AGA34933.1"/>
    </source>
</evidence>
<evidence type="ECO:0000313" key="2">
    <source>
        <dbReference type="Proteomes" id="UP000010809"/>
    </source>
</evidence>
<accession>L0E0X1</accession>
<proteinExistence type="predicted"/>
<dbReference type="Proteomes" id="UP000010809">
    <property type="component" value="Chromosome"/>
</dbReference>
<dbReference type="EMBL" id="CP003989">
    <property type="protein sequence ID" value="AGA34933.1"/>
    <property type="molecule type" value="Genomic_DNA"/>
</dbReference>
<dbReference type="HOGENOM" id="CLU_3223268_0_0_6"/>
<reference evidence="1" key="1">
    <citation type="submission" date="2015-12" db="EMBL/GenBank/DDBJ databases">
        <authorList>
            <person name="Tikhonova T.V."/>
            <person name="Pavlov A.R."/>
            <person name="Beletsky A.V."/>
            <person name="Mardanov A.V."/>
            <person name="Sorokin D.Y."/>
            <person name="Ravin N.V."/>
            <person name="Popov V.O."/>
        </authorList>
    </citation>
    <scope>NUCLEOTIDE SEQUENCE</scope>
    <source>
        <strain evidence="1">DSM 14787</strain>
    </source>
</reference>
<dbReference type="PATRIC" id="fig|1255043.3.peg.3326"/>
<organism evidence="1 2">
    <name type="scientific">Thioalkalivibrio nitratireducens (strain DSM 14787 / UNIQEM 213 / ALEN2)</name>
    <dbReference type="NCBI Taxonomy" id="1255043"/>
    <lineage>
        <taxon>Bacteria</taxon>
        <taxon>Pseudomonadati</taxon>
        <taxon>Pseudomonadota</taxon>
        <taxon>Gammaproteobacteria</taxon>
        <taxon>Chromatiales</taxon>
        <taxon>Ectothiorhodospiraceae</taxon>
        <taxon>Thioalkalivibrio</taxon>
    </lineage>
</organism>